<feature type="compositionally biased region" description="Polar residues" evidence="1">
    <location>
        <begin position="78"/>
        <end position="95"/>
    </location>
</feature>
<sequence>MGQVDAARLLQVLPGSTSGSSSILGSSGGLGTSLGATGGDQSGSSSGSLLSAVQSGSINSSPPPGGLIGLQSPPPSSAMPQLNWNPSGNSFNSGTGRRMHAHA</sequence>
<accession>A0ABR2YJM5</accession>
<evidence type="ECO:0000313" key="3">
    <source>
        <dbReference type="Proteomes" id="UP001491310"/>
    </source>
</evidence>
<name>A0ABR2YJM5_9CHLO</name>
<organism evidence="2 3">
    <name type="scientific">Coccomyxa subellipsoidea</name>
    <dbReference type="NCBI Taxonomy" id="248742"/>
    <lineage>
        <taxon>Eukaryota</taxon>
        <taxon>Viridiplantae</taxon>
        <taxon>Chlorophyta</taxon>
        <taxon>core chlorophytes</taxon>
        <taxon>Trebouxiophyceae</taxon>
        <taxon>Trebouxiophyceae incertae sedis</taxon>
        <taxon>Coccomyxaceae</taxon>
        <taxon>Coccomyxa</taxon>
    </lineage>
</organism>
<proteinExistence type="predicted"/>
<dbReference type="Proteomes" id="UP001491310">
    <property type="component" value="Unassembled WGS sequence"/>
</dbReference>
<feature type="compositionally biased region" description="Gly residues" evidence="1">
    <location>
        <begin position="26"/>
        <end position="41"/>
    </location>
</feature>
<comment type="caution">
    <text evidence="2">The sequence shown here is derived from an EMBL/GenBank/DDBJ whole genome shotgun (WGS) entry which is preliminary data.</text>
</comment>
<reference evidence="2 3" key="1">
    <citation type="journal article" date="2024" name="Nat. Commun.">
        <title>Phylogenomics reveals the evolutionary origins of lichenization in chlorophyte algae.</title>
        <authorList>
            <person name="Puginier C."/>
            <person name="Libourel C."/>
            <person name="Otte J."/>
            <person name="Skaloud P."/>
            <person name="Haon M."/>
            <person name="Grisel S."/>
            <person name="Petersen M."/>
            <person name="Berrin J.G."/>
            <person name="Delaux P.M."/>
            <person name="Dal Grande F."/>
            <person name="Keller J."/>
        </authorList>
    </citation>
    <scope>NUCLEOTIDE SEQUENCE [LARGE SCALE GENOMIC DNA]</scope>
    <source>
        <strain evidence="2 3">SAG 216-7</strain>
    </source>
</reference>
<feature type="region of interest" description="Disordered" evidence="1">
    <location>
        <begin position="13"/>
        <end position="103"/>
    </location>
</feature>
<feature type="compositionally biased region" description="Low complexity" evidence="1">
    <location>
        <begin position="15"/>
        <end position="25"/>
    </location>
</feature>
<evidence type="ECO:0000313" key="2">
    <source>
        <dbReference type="EMBL" id="KAK9906737.1"/>
    </source>
</evidence>
<evidence type="ECO:0000256" key="1">
    <source>
        <dbReference type="SAM" id="MobiDB-lite"/>
    </source>
</evidence>
<keyword evidence="3" id="KW-1185">Reference proteome</keyword>
<feature type="compositionally biased region" description="Low complexity" evidence="1">
    <location>
        <begin position="42"/>
        <end position="60"/>
    </location>
</feature>
<protein>
    <submittedName>
        <fullName evidence="2">Uncharacterized protein</fullName>
    </submittedName>
</protein>
<dbReference type="EMBL" id="JALJOT010000010">
    <property type="protein sequence ID" value="KAK9906737.1"/>
    <property type="molecule type" value="Genomic_DNA"/>
</dbReference>
<gene>
    <name evidence="2" type="ORF">WJX75_007092</name>
</gene>